<name>A0A3S0QD35_9HYPH</name>
<evidence type="ECO:0008006" key="3">
    <source>
        <dbReference type="Google" id="ProtNLM"/>
    </source>
</evidence>
<comment type="caution">
    <text evidence="1">The sequence shown here is derived from an EMBL/GenBank/DDBJ whole genome shotgun (WGS) entry which is preliminary data.</text>
</comment>
<reference evidence="1 2" key="1">
    <citation type="journal article" date="2015" name="Int. J. Syst. Evol. Microbiol.">
        <title>Rhizobium anhuiense sp. nov., isolated from effective nodules of Vicia faba and Pisum sativum.</title>
        <authorList>
            <person name="Zhang Y.J."/>
            <person name="Zheng W.T."/>
            <person name="Everall I."/>
            <person name="Young J.P."/>
            <person name="Zhang X.X."/>
            <person name="Tian C.F."/>
            <person name="Sui X.H."/>
            <person name="Wang E.T."/>
            <person name="Chen W.X."/>
        </authorList>
    </citation>
    <scope>NUCLEOTIDE SEQUENCE [LARGE SCALE GENOMIC DNA]</scope>
    <source>
        <strain evidence="1 2">CCBAU 23252</strain>
    </source>
</reference>
<evidence type="ECO:0000313" key="2">
    <source>
        <dbReference type="Proteomes" id="UP000273611"/>
    </source>
</evidence>
<protein>
    <recommendedName>
        <fullName evidence="3">TnsA endonuclease N-terminal domain-containing protein</fullName>
    </recommendedName>
</protein>
<gene>
    <name evidence="1" type="ORF">EEQ99_10440</name>
</gene>
<dbReference type="RefSeq" id="WP_127430352.1">
    <property type="nucleotide sequence ID" value="NZ_BMFI01000001.1"/>
</dbReference>
<organism evidence="1 2">
    <name type="scientific">Rhizobium anhuiense</name>
    <dbReference type="NCBI Taxonomy" id="1184720"/>
    <lineage>
        <taxon>Bacteria</taxon>
        <taxon>Pseudomonadati</taxon>
        <taxon>Pseudomonadota</taxon>
        <taxon>Alphaproteobacteria</taxon>
        <taxon>Hyphomicrobiales</taxon>
        <taxon>Rhizobiaceae</taxon>
        <taxon>Rhizobium/Agrobacterium group</taxon>
        <taxon>Rhizobium</taxon>
    </lineage>
</organism>
<dbReference type="AlphaFoldDB" id="A0A3S0QD35"/>
<sequence length="303" mass="34258">MKHRSDIIFDPFAVFGTQRVTDLGFDPSAFDEEDEYVPQDVRPNTLDVVAKLFWAENGGPIRTIIDGRKTRPTGTFHALKGGARAMPWESKLERTAMSLADFSPRVHYLLAQPHRLEISVRRNRGRPLIYFPDLLLQVHPSFVEDLRKGMPFSQAACVSASRDVPPHRLQNLLLEIKADKDPREDDPAYQHKLSLAQELYERRGFAFFKIRQSVHLNKQFTAVARRADLHKYTTLDEHDFTTCLAHFAGRDTVPLSSLHQAFGNGPSAQAKVIALHYRRFISIDLIAGLKSGSPVHLIQQGAA</sequence>
<proteinExistence type="predicted"/>
<dbReference type="Proteomes" id="UP000273611">
    <property type="component" value="Unassembled WGS sequence"/>
</dbReference>
<dbReference type="EMBL" id="RIBW01000002">
    <property type="protein sequence ID" value="RUM03577.1"/>
    <property type="molecule type" value="Genomic_DNA"/>
</dbReference>
<evidence type="ECO:0000313" key="1">
    <source>
        <dbReference type="EMBL" id="RUM03577.1"/>
    </source>
</evidence>
<accession>A0A3S0QD35</accession>